<dbReference type="AlphaFoldDB" id="A0A249PM66"/>
<keyword evidence="4" id="KW-1185">Reference proteome</keyword>
<dbReference type="Proteomes" id="UP000217211">
    <property type="component" value="Plasmid pSJ05684b"/>
</dbReference>
<evidence type="ECO:0000256" key="1">
    <source>
        <dbReference type="SAM" id="MobiDB-lite"/>
    </source>
</evidence>
<reference evidence="3 4" key="1">
    <citation type="submission" date="2017-08" db="EMBL/GenBank/DDBJ databases">
        <title>Multipartite genome sequences of Sinorhizobium species nodulating soybeans.</title>
        <authorList>
            <person name="Tian C.F."/>
        </authorList>
    </citation>
    <scope>NUCLEOTIDE SEQUENCE [LARGE SCALE GENOMIC DNA]</scope>
    <source>
        <strain evidence="3 4">CCBAU 05684</strain>
        <plasmid evidence="4">psj05684b</plasmid>
    </source>
</reference>
<evidence type="ECO:0008006" key="5">
    <source>
        <dbReference type="Google" id="ProtNLM"/>
    </source>
</evidence>
<feature type="signal peptide" evidence="2">
    <location>
        <begin position="1"/>
        <end position="20"/>
    </location>
</feature>
<proteinExistence type="predicted"/>
<name>A0A249PM66_9HYPH</name>
<protein>
    <recommendedName>
        <fullName evidence="5">Mobile element protein</fullName>
    </recommendedName>
</protein>
<dbReference type="KEGG" id="esj:SJ05684_b60190"/>
<keyword evidence="2" id="KW-0732">Signal</keyword>
<evidence type="ECO:0000313" key="3">
    <source>
        <dbReference type="EMBL" id="ASY67001.1"/>
    </source>
</evidence>
<organism evidence="3 4">
    <name type="scientific">Sinorhizobium sojae CCBAU 05684</name>
    <dbReference type="NCBI Taxonomy" id="716928"/>
    <lineage>
        <taxon>Bacteria</taxon>
        <taxon>Pseudomonadati</taxon>
        <taxon>Pseudomonadota</taxon>
        <taxon>Alphaproteobacteria</taxon>
        <taxon>Hyphomicrobiales</taxon>
        <taxon>Rhizobiaceae</taxon>
        <taxon>Sinorhizobium/Ensifer group</taxon>
        <taxon>Sinorhizobium</taxon>
    </lineage>
</organism>
<accession>A0A249PM66</accession>
<keyword evidence="3" id="KW-0614">Plasmid</keyword>
<feature type="compositionally biased region" description="Low complexity" evidence="1">
    <location>
        <begin position="168"/>
        <end position="179"/>
    </location>
</feature>
<dbReference type="EMBL" id="CP023068">
    <property type="protein sequence ID" value="ASY67001.1"/>
    <property type="molecule type" value="Genomic_DNA"/>
</dbReference>
<gene>
    <name evidence="3" type="ORF">SJ05684_b60190</name>
</gene>
<feature type="region of interest" description="Disordered" evidence="1">
    <location>
        <begin position="168"/>
        <end position="189"/>
    </location>
</feature>
<sequence length="189" mass="20594">MQQRLTLPRAAVPVARLAMAAKLGQVAPHGFPSSDLSFVFAGQPPAQEVAAVPLKPAARIVGMEPALGTPQAEPLAGFDSEEIEPSVPSWRQPRGREPLLRELVLAIRHVLTAENAERQHFCGCEVRREVRVKVLPYRRSQRVSVALLHAVVHFHPCARHDHSPLVMPSPGSGRPNRSPTACLLQSTSI</sequence>
<evidence type="ECO:0000313" key="4">
    <source>
        <dbReference type="Proteomes" id="UP000217211"/>
    </source>
</evidence>
<feature type="chain" id="PRO_5012693291" description="Mobile element protein" evidence="2">
    <location>
        <begin position="21"/>
        <end position="189"/>
    </location>
</feature>
<geneLocation type="plasmid" evidence="4">
    <name>psj05684b</name>
</geneLocation>
<evidence type="ECO:0000256" key="2">
    <source>
        <dbReference type="SAM" id="SignalP"/>
    </source>
</evidence>